<protein>
    <submittedName>
        <fullName evidence="4">Uncharacterized protein</fullName>
    </submittedName>
</protein>
<dbReference type="GO" id="GO:0009045">
    <property type="term" value="F:xylose isomerase activity"/>
    <property type="evidence" value="ECO:0007669"/>
    <property type="project" value="InterPro"/>
</dbReference>
<evidence type="ECO:0000256" key="3">
    <source>
        <dbReference type="ARBA" id="ARBA00023277"/>
    </source>
</evidence>
<evidence type="ECO:0000313" key="4">
    <source>
        <dbReference type="EMBL" id="KAF6020693.1"/>
    </source>
</evidence>
<keyword evidence="2" id="KW-0413">Isomerase</keyword>
<dbReference type="InterPro" id="IPR001998">
    <property type="entry name" value="Xylose_isomerase"/>
</dbReference>
<keyword evidence="3" id="KW-0119">Carbohydrate metabolism</keyword>
<evidence type="ECO:0000256" key="1">
    <source>
        <dbReference type="ARBA" id="ARBA00022723"/>
    </source>
</evidence>
<dbReference type="Gene3D" id="3.20.20.150">
    <property type="entry name" value="Divalent-metal-dependent TIM barrel enzymes"/>
    <property type="match status" value="1"/>
</dbReference>
<gene>
    <name evidence="4" type="ORF">EB796_021001</name>
</gene>
<keyword evidence="1" id="KW-0479">Metal-binding</keyword>
<name>A0A7J7J3K3_BUGNE</name>
<dbReference type="PROSITE" id="PS51415">
    <property type="entry name" value="XYLOSE_ISOMERASE"/>
    <property type="match status" value="1"/>
</dbReference>
<dbReference type="Proteomes" id="UP000593567">
    <property type="component" value="Unassembled WGS sequence"/>
</dbReference>
<dbReference type="OrthoDB" id="1730074at2759"/>
<dbReference type="PANTHER" id="PTHR48306">
    <property type="entry name" value="XYLOSE ISOMERASE"/>
    <property type="match status" value="1"/>
</dbReference>
<accession>A0A7J7J3K3</accession>
<comment type="caution">
    <text evidence="4">The sequence shown here is derived from an EMBL/GenBank/DDBJ whole genome shotgun (WGS) entry which is preliminary data.</text>
</comment>
<dbReference type="AlphaFoldDB" id="A0A7J7J3K3"/>
<dbReference type="PANTHER" id="PTHR48306:SF1">
    <property type="entry name" value="XYLOSE ISOMERASE"/>
    <property type="match status" value="1"/>
</dbReference>
<reference evidence="4" key="1">
    <citation type="submission" date="2020-06" db="EMBL/GenBank/DDBJ databases">
        <title>Draft genome of Bugula neritina, a colonial animal packing powerful symbionts and potential medicines.</title>
        <authorList>
            <person name="Rayko M."/>
        </authorList>
    </citation>
    <scope>NUCLEOTIDE SEQUENCE [LARGE SCALE GENOMIC DNA]</scope>
    <source>
        <strain evidence="4">Kwan_BN1</strain>
    </source>
</reference>
<dbReference type="GO" id="GO:0005975">
    <property type="term" value="P:carbohydrate metabolic process"/>
    <property type="evidence" value="ECO:0007669"/>
    <property type="project" value="InterPro"/>
</dbReference>
<evidence type="ECO:0000256" key="2">
    <source>
        <dbReference type="ARBA" id="ARBA00023235"/>
    </source>
</evidence>
<dbReference type="EMBL" id="VXIV02003151">
    <property type="protein sequence ID" value="KAF6020693.1"/>
    <property type="molecule type" value="Genomic_DNA"/>
</dbReference>
<dbReference type="GO" id="GO:0046872">
    <property type="term" value="F:metal ion binding"/>
    <property type="evidence" value="ECO:0007669"/>
    <property type="project" value="UniProtKB-KW"/>
</dbReference>
<keyword evidence="5" id="KW-1185">Reference proteome</keyword>
<evidence type="ECO:0000313" key="5">
    <source>
        <dbReference type="Proteomes" id="UP000593567"/>
    </source>
</evidence>
<dbReference type="SUPFAM" id="SSF51658">
    <property type="entry name" value="Xylose isomerase-like"/>
    <property type="match status" value="1"/>
</dbReference>
<organism evidence="4 5">
    <name type="scientific">Bugula neritina</name>
    <name type="common">Brown bryozoan</name>
    <name type="synonym">Sertularia neritina</name>
    <dbReference type="NCBI Taxonomy" id="10212"/>
    <lineage>
        <taxon>Eukaryota</taxon>
        <taxon>Metazoa</taxon>
        <taxon>Spiralia</taxon>
        <taxon>Lophotrochozoa</taxon>
        <taxon>Bryozoa</taxon>
        <taxon>Gymnolaemata</taxon>
        <taxon>Cheilostomatida</taxon>
        <taxon>Flustrina</taxon>
        <taxon>Buguloidea</taxon>
        <taxon>Bugulidae</taxon>
        <taxon>Bugula</taxon>
    </lineage>
</organism>
<proteinExistence type="predicted"/>
<dbReference type="InterPro" id="IPR036237">
    <property type="entry name" value="Xyl_isomerase-like_sf"/>
</dbReference>
<sequence length="78" mass="8938">MDAFARGLRNAARMQQEAVLSKAKADRYKSYKSGIGAKLKLGQPVWKSLRCEYIMKTGEPEQTSGKQEHYEGMFNFYI</sequence>